<evidence type="ECO:0000313" key="2">
    <source>
        <dbReference type="EMBL" id="UWX64170.1"/>
    </source>
</evidence>
<dbReference type="Proteomes" id="UP001060261">
    <property type="component" value="Chromosome"/>
</dbReference>
<feature type="region of interest" description="Disordered" evidence="1">
    <location>
        <begin position="21"/>
        <end position="42"/>
    </location>
</feature>
<proteinExistence type="predicted"/>
<gene>
    <name evidence="2" type="ORF">N0D28_00365</name>
</gene>
<evidence type="ECO:0000313" key="3">
    <source>
        <dbReference type="Proteomes" id="UP001060261"/>
    </source>
</evidence>
<dbReference type="RefSeq" id="WP_260560445.1">
    <property type="nucleotide sequence ID" value="NZ_BAABEC010000020.1"/>
</dbReference>
<dbReference type="EMBL" id="CP104213">
    <property type="protein sequence ID" value="UWX64170.1"/>
    <property type="molecule type" value="Genomic_DNA"/>
</dbReference>
<keyword evidence="3" id="KW-1185">Reference proteome</keyword>
<name>A0ABY5YGG5_9DEIO</name>
<accession>A0ABY5YGG5</accession>
<reference evidence="2" key="1">
    <citation type="submission" date="2022-09" db="EMBL/GenBank/DDBJ databases">
        <title>genome sequence of Deinococcus rubellus.</title>
        <authorList>
            <person name="Srinivasan S."/>
        </authorList>
    </citation>
    <scope>NUCLEOTIDE SEQUENCE</scope>
    <source>
        <strain evidence="2">Ant6</strain>
    </source>
</reference>
<evidence type="ECO:0000256" key="1">
    <source>
        <dbReference type="SAM" id="MobiDB-lite"/>
    </source>
</evidence>
<sequence>MTLRELLDAASIRRRALALPAERYPRPTPSQPSAMQLERWRL</sequence>
<protein>
    <submittedName>
        <fullName evidence="2">Uncharacterized protein</fullName>
    </submittedName>
</protein>
<organism evidence="2 3">
    <name type="scientific">Deinococcus rubellus</name>
    <dbReference type="NCBI Taxonomy" id="1889240"/>
    <lineage>
        <taxon>Bacteria</taxon>
        <taxon>Thermotogati</taxon>
        <taxon>Deinococcota</taxon>
        <taxon>Deinococci</taxon>
        <taxon>Deinococcales</taxon>
        <taxon>Deinococcaceae</taxon>
        <taxon>Deinococcus</taxon>
    </lineage>
</organism>